<name>A0ACC1H998_9FUNG</name>
<reference evidence="1" key="1">
    <citation type="submission" date="2022-06" db="EMBL/GenBank/DDBJ databases">
        <title>Phylogenomic reconstructions and comparative analyses of Kickxellomycotina fungi.</title>
        <authorList>
            <person name="Reynolds N.K."/>
            <person name="Stajich J.E."/>
            <person name="Barry K."/>
            <person name="Grigoriev I.V."/>
            <person name="Crous P."/>
            <person name="Smith M.E."/>
        </authorList>
    </citation>
    <scope>NUCLEOTIDE SEQUENCE</scope>
    <source>
        <strain evidence="1">RSA 2271</strain>
    </source>
</reference>
<proteinExistence type="predicted"/>
<feature type="non-terminal residue" evidence="1">
    <location>
        <position position="90"/>
    </location>
</feature>
<evidence type="ECO:0000313" key="1">
    <source>
        <dbReference type="EMBL" id="KAJ1673033.1"/>
    </source>
</evidence>
<keyword evidence="2" id="KW-1185">Reference proteome</keyword>
<sequence>MPISDDESEDEDGGIITMSQSEQQQQQDSMHIECTVKTASADGSKKTRVRQKYTAVREFGGVLLMMPEQLEDLPNNPEAEWLAIVIPAGQ</sequence>
<accession>A0ACC1H998</accession>
<dbReference type="Proteomes" id="UP001145114">
    <property type="component" value="Unassembled WGS sequence"/>
</dbReference>
<dbReference type="EMBL" id="JAMZIH010007483">
    <property type="protein sequence ID" value="KAJ1673033.1"/>
    <property type="molecule type" value="Genomic_DNA"/>
</dbReference>
<organism evidence="1 2">
    <name type="scientific">Spiromyces aspiralis</name>
    <dbReference type="NCBI Taxonomy" id="68401"/>
    <lineage>
        <taxon>Eukaryota</taxon>
        <taxon>Fungi</taxon>
        <taxon>Fungi incertae sedis</taxon>
        <taxon>Zoopagomycota</taxon>
        <taxon>Kickxellomycotina</taxon>
        <taxon>Kickxellomycetes</taxon>
        <taxon>Kickxellales</taxon>
        <taxon>Kickxellaceae</taxon>
        <taxon>Spiromyces</taxon>
    </lineage>
</organism>
<evidence type="ECO:0000313" key="2">
    <source>
        <dbReference type="Proteomes" id="UP001145114"/>
    </source>
</evidence>
<protein>
    <submittedName>
        <fullName evidence="1">Uncharacterized protein</fullName>
    </submittedName>
</protein>
<comment type="caution">
    <text evidence="1">The sequence shown here is derived from an EMBL/GenBank/DDBJ whole genome shotgun (WGS) entry which is preliminary data.</text>
</comment>
<gene>
    <name evidence="1" type="ORF">EV182_006017</name>
</gene>